<comment type="caution">
    <text evidence="9">The sequence shown here is derived from an EMBL/GenBank/DDBJ whole genome shotgun (WGS) entry which is preliminary data.</text>
</comment>
<evidence type="ECO:0000256" key="3">
    <source>
        <dbReference type="ARBA" id="ARBA00022679"/>
    </source>
</evidence>
<comment type="similarity">
    <text evidence="5">Belongs to the trans-sulfuration enzymes family. MetZ subfamily.</text>
</comment>
<dbReference type="InterPro" id="IPR006235">
    <property type="entry name" value="OAc-hSer/O-AcSer_sulfhydrylase"/>
</dbReference>
<keyword evidence="10" id="KW-1185">Reference proteome</keyword>
<dbReference type="GO" id="GO:0030170">
    <property type="term" value="F:pyridoxal phosphate binding"/>
    <property type="evidence" value="ECO:0007669"/>
    <property type="project" value="InterPro"/>
</dbReference>
<sequence length="419" mass="46385">MQPNTLAIHAGYEKDEQLTMAVPLYQTTAYEFKSTEHGANLFSLKELGNIYTRLSNPTTDIFEKRFAQVEGGAAALATASGMAAIFYAIANCTKVGDNIVTSDKLYGGTYTQFVHTLKRFGVEVRFFDTFNVQTAEELIDENTKAIFFESISNPSIDIPDIEKIVEIAKKHKILSIVDNTVATSYMFRPFDWGIDLSVHSTSKYVTGQGLAMGGIIVEREGLNEFLKGNDKYAHFNEPDESYHGLVYTDLDFPAFCLRARLSLLRDLGSVPAPFNSWLMIQGLETLKVRMQAHCDNAMKIAKFLKNHPKVKEVKYPLLEGDKNYDNAVKYLKDGASGLLSFDVGSFDVAKNAIDKLKIFSLVTNIGDTKSIVTHSASTTHQQLSDEDLLACGVTPGLIRLSIGIEDVDDLIADLDNALK</sequence>
<dbReference type="Proteomes" id="UP000290191">
    <property type="component" value="Unassembled WGS sequence"/>
</dbReference>
<organism evidence="9 10">
    <name type="scientific">Halarcobacter anaerophilus</name>
    <dbReference type="NCBI Taxonomy" id="877500"/>
    <lineage>
        <taxon>Bacteria</taxon>
        <taxon>Pseudomonadati</taxon>
        <taxon>Campylobacterota</taxon>
        <taxon>Epsilonproteobacteria</taxon>
        <taxon>Campylobacterales</taxon>
        <taxon>Arcobacteraceae</taxon>
        <taxon>Halarcobacter</taxon>
    </lineage>
</organism>
<dbReference type="CDD" id="cd00614">
    <property type="entry name" value="CGS_like"/>
    <property type="match status" value="1"/>
</dbReference>
<dbReference type="OrthoDB" id="9805807at2"/>
<dbReference type="PANTHER" id="PTHR43797">
    <property type="entry name" value="HOMOCYSTEINE/CYSTEINE SYNTHASE"/>
    <property type="match status" value="1"/>
</dbReference>
<dbReference type="GO" id="GO:0004124">
    <property type="term" value="F:cysteine synthase activity"/>
    <property type="evidence" value="ECO:0007669"/>
    <property type="project" value="TreeGrafter"/>
</dbReference>
<dbReference type="PIRSF" id="PIRSF001434">
    <property type="entry name" value="CGS"/>
    <property type="match status" value="1"/>
</dbReference>
<dbReference type="EMBL" id="PDKO01000004">
    <property type="protein sequence ID" value="RXJ63416.1"/>
    <property type="molecule type" value="Genomic_DNA"/>
</dbReference>
<evidence type="ECO:0000256" key="8">
    <source>
        <dbReference type="RuleBase" id="RU362118"/>
    </source>
</evidence>
<evidence type="ECO:0000313" key="10">
    <source>
        <dbReference type="Proteomes" id="UP000290191"/>
    </source>
</evidence>
<accession>A0A4Q0Y076</accession>
<keyword evidence="4 7" id="KW-0663">Pyridoxal phosphate</keyword>
<comment type="subunit">
    <text evidence="2">Homotetramer.</text>
</comment>
<dbReference type="Gene3D" id="3.90.1150.10">
    <property type="entry name" value="Aspartate Aminotransferase, domain 1"/>
    <property type="match status" value="1"/>
</dbReference>
<name>A0A4Q0Y076_9BACT</name>
<dbReference type="GO" id="GO:0071269">
    <property type="term" value="P:L-homocysteine biosynthetic process"/>
    <property type="evidence" value="ECO:0007669"/>
    <property type="project" value="TreeGrafter"/>
</dbReference>
<dbReference type="InterPro" id="IPR015424">
    <property type="entry name" value="PyrdxlP-dep_Trfase"/>
</dbReference>
<dbReference type="SUPFAM" id="SSF53383">
    <property type="entry name" value="PLP-dependent transferases"/>
    <property type="match status" value="1"/>
</dbReference>
<dbReference type="InterPro" id="IPR015422">
    <property type="entry name" value="PyrdxlP-dep_Trfase_small"/>
</dbReference>
<evidence type="ECO:0000256" key="6">
    <source>
        <dbReference type="ARBA" id="ARBA00071157"/>
    </source>
</evidence>
<dbReference type="InterPro" id="IPR015421">
    <property type="entry name" value="PyrdxlP-dep_Trfase_major"/>
</dbReference>
<dbReference type="STRING" id="877500.GCA_000935065_00393"/>
<evidence type="ECO:0000256" key="4">
    <source>
        <dbReference type="ARBA" id="ARBA00022898"/>
    </source>
</evidence>
<dbReference type="Gene3D" id="3.40.640.10">
    <property type="entry name" value="Type I PLP-dependent aspartate aminotransferase-like (Major domain)"/>
    <property type="match status" value="1"/>
</dbReference>
<evidence type="ECO:0000256" key="1">
    <source>
        <dbReference type="ARBA" id="ARBA00001933"/>
    </source>
</evidence>
<dbReference type="FunFam" id="3.90.1150.10:FF:000033">
    <property type="entry name" value="Cystathionine gamma-synthase"/>
    <property type="match status" value="1"/>
</dbReference>
<protein>
    <recommendedName>
        <fullName evidence="6">O-succinylhomoserine sulfhydrylase</fullName>
    </recommendedName>
</protein>
<dbReference type="GO" id="GO:0006535">
    <property type="term" value="P:cysteine biosynthetic process from serine"/>
    <property type="evidence" value="ECO:0007669"/>
    <property type="project" value="TreeGrafter"/>
</dbReference>
<reference evidence="9 10" key="1">
    <citation type="submission" date="2017-10" db="EMBL/GenBank/DDBJ databases">
        <title>Genomics of the genus Arcobacter.</title>
        <authorList>
            <person name="Perez-Cataluna A."/>
            <person name="Figueras M.J."/>
        </authorList>
    </citation>
    <scope>NUCLEOTIDE SEQUENCE [LARGE SCALE GENOMIC DNA]</scope>
    <source>
        <strain evidence="9 10">DSM 24636</strain>
    </source>
</reference>
<gene>
    <name evidence="9" type="ORF">CRV06_06995</name>
</gene>
<evidence type="ECO:0000256" key="5">
    <source>
        <dbReference type="ARBA" id="ARBA00060995"/>
    </source>
</evidence>
<evidence type="ECO:0000256" key="7">
    <source>
        <dbReference type="PIRSR" id="PIRSR001434-2"/>
    </source>
</evidence>
<evidence type="ECO:0000256" key="2">
    <source>
        <dbReference type="ARBA" id="ARBA00011881"/>
    </source>
</evidence>
<evidence type="ECO:0000313" key="9">
    <source>
        <dbReference type="EMBL" id="RXJ63416.1"/>
    </source>
</evidence>
<dbReference type="InterPro" id="IPR000277">
    <property type="entry name" value="Cys/Met-Metab_PyrdxlP-dep_enz"/>
</dbReference>
<comment type="cofactor">
    <cofactor evidence="1 8">
        <name>pyridoxal 5'-phosphate</name>
        <dbReference type="ChEBI" id="CHEBI:597326"/>
    </cofactor>
</comment>
<keyword evidence="3 9" id="KW-0808">Transferase</keyword>
<dbReference type="Pfam" id="PF01053">
    <property type="entry name" value="Cys_Met_Meta_PP"/>
    <property type="match status" value="1"/>
</dbReference>
<dbReference type="GO" id="GO:0003961">
    <property type="term" value="F:O-acetylhomoserine aminocarboxypropyltransferase activity"/>
    <property type="evidence" value="ECO:0007669"/>
    <property type="project" value="TreeGrafter"/>
</dbReference>
<dbReference type="NCBIfam" id="TIGR01326">
    <property type="entry name" value="OAH_OAS_sulfhy"/>
    <property type="match status" value="1"/>
</dbReference>
<dbReference type="RefSeq" id="WP_129081911.1">
    <property type="nucleotide sequence ID" value="NZ_CP041070.1"/>
</dbReference>
<proteinExistence type="inferred from homology"/>
<feature type="modified residue" description="N6-(pyridoxal phosphate)lysine" evidence="7">
    <location>
        <position position="203"/>
    </location>
</feature>
<dbReference type="GO" id="GO:0005737">
    <property type="term" value="C:cytoplasm"/>
    <property type="evidence" value="ECO:0007669"/>
    <property type="project" value="TreeGrafter"/>
</dbReference>
<dbReference type="AlphaFoldDB" id="A0A4Q0Y076"/>
<dbReference type="GO" id="GO:0019346">
    <property type="term" value="P:transsulfuration"/>
    <property type="evidence" value="ECO:0007669"/>
    <property type="project" value="InterPro"/>
</dbReference>
<dbReference type="PANTHER" id="PTHR43797:SF2">
    <property type="entry name" value="HOMOCYSTEINE_CYSTEINE SYNTHASE"/>
    <property type="match status" value="1"/>
</dbReference>
<dbReference type="FunFam" id="3.40.640.10:FF:000035">
    <property type="entry name" value="O-succinylhomoserine sulfhydrylase"/>
    <property type="match status" value="1"/>
</dbReference>